<dbReference type="InterPro" id="IPR000792">
    <property type="entry name" value="Tscrpt_reg_LuxR_C"/>
</dbReference>
<dbReference type="KEGG" id="orn:DV701_13425"/>
<dbReference type="Gene3D" id="1.25.40.10">
    <property type="entry name" value="Tetratricopeptide repeat domain"/>
    <property type="match status" value="1"/>
</dbReference>
<dbReference type="PRINTS" id="PR00038">
    <property type="entry name" value="HTHLUXR"/>
</dbReference>
<dbReference type="InterPro" id="IPR019734">
    <property type="entry name" value="TPR_rpt"/>
</dbReference>
<dbReference type="InterPro" id="IPR013105">
    <property type="entry name" value="TPR_2"/>
</dbReference>
<reference evidence="7 8" key="1">
    <citation type="submission" date="2018-07" db="EMBL/GenBank/DDBJ databases">
        <title>Complete genome sequencing of Ornithinimicrobium sp. AMA3305.</title>
        <authorList>
            <person name="Bae J.-W."/>
        </authorList>
    </citation>
    <scope>NUCLEOTIDE SEQUENCE [LARGE SCALE GENOMIC DNA]</scope>
    <source>
        <strain evidence="7 8">AMA3305</strain>
    </source>
</reference>
<keyword evidence="3 5" id="KW-0802">TPR repeat</keyword>
<dbReference type="SMART" id="SM00421">
    <property type="entry name" value="HTH_LUXR"/>
    <property type="match status" value="1"/>
</dbReference>
<feature type="repeat" description="TPR" evidence="5">
    <location>
        <begin position="666"/>
        <end position="699"/>
    </location>
</feature>
<dbReference type="Pfam" id="PF00196">
    <property type="entry name" value="GerE"/>
    <property type="match status" value="1"/>
</dbReference>
<evidence type="ECO:0000259" key="6">
    <source>
        <dbReference type="PROSITE" id="PS50043"/>
    </source>
</evidence>
<evidence type="ECO:0000313" key="8">
    <source>
        <dbReference type="Proteomes" id="UP000253790"/>
    </source>
</evidence>
<dbReference type="PROSITE" id="PS50005">
    <property type="entry name" value="TPR"/>
    <property type="match status" value="1"/>
</dbReference>
<organism evidence="7 8">
    <name type="scientific">Ornithinimicrobium avium</name>
    <dbReference type="NCBI Taxonomy" id="2283195"/>
    <lineage>
        <taxon>Bacteria</taxon>
        <taxon>Bacillati</taxon>
        <taxon>Actinomycetota</taxon>
        <taxon>Actinomycetes</taxon>
        <taxon>Micrococcales</taxon>
        <taxon>Ornithinimicrobiaceae</taxon>
        <taxon>Ornithinimicrobium</taxon>
    </lineage>
</organism>
<dbReference type="InterPro" id="IPR011990">
    <property type="entry name" value="TPR-like_helical_dom_sf"/>
</dbReference>
<sequence length="1063" mass="111685">MTVPCVPVSAADEHRSVLTAMMGDVAQEDRSTAPLVGRDAELAELADRVGLGDAPGSASVVLGGDAGVGKTRLLAELGARARAQGWRVLVGHCLDFGDSALPLLPLTEVLGRLDEDARAVLEPVVAHHPAVARLLPAGRVLTTAEPGERGEALEGMASLRTGPGMGEVAPLAGRDDAGDGAVRGELFEGLHTALEVLGGDRPVLLVVEDVHWADRSTRDLLSFFFARGFATPVSVVVSYRADDLHRRHPLRSTVAEWGRMPSLVRLHLAPLGDADVRTLVRSAGGARADQEGVEEIVRRAEGNAFFAEELLAAHGTGGAALPWTLADVLLVRLDRLPEETRAVVRAAACVGRRVPHAMLEAVVDLPAARLDEALRAAVEANILVPTSDAGYSFRHALLGEAVYDDLLPGERARLHAACARALREGGVPGAAAELARHARAGHDPVTAVRASVEAGEEAMRLGGPEEAAGHFLTALELLGAPAVAEESGVARAPTVRKAADALITAGHAPKALDLLLLEVGEVRGADAAAEVAPASAQVAPAAAERAELLVALAFAALMVDTTTVDALAATEEALGLLGEQPSRQRVRALAVHAQTNADRGRFEVATRAAQAAHDLAVELGLERLQTEAATTLGRLKSFVGEPEAARTALEDVVAGLRRAGDTTGLVRGLHQLGGILFEQGRYEEAHDCYREAWELARDHGRRWAPYGFDARALAAICAYQLGDWDEVDRLADTSTESAPPVLAGLLHALRLHTMAGRGDPGATAALAAVPETTYRDGWAVILTTGPAIDVLGDTGDLAGSVAAYDRASASVTALWQVKSFPAQVRLGALLLAHLADRAADAAGPERAELVATGDRLVEAADVVARRGEEIGRVQGPEGVAWTARHRAEQLRLRWRAGVRSPSLEELVTAWEESVETFGRLGSPFERARSQARLASVLAQAGPEQAARVHQLVAAAREVAERLGALPLLAELARVEGREVPRGGPGRSAPHARADPAAVRVELTRREREVLGLVTAGRSNGEIGRQLFITTKTASVHVSNILAKLGVSSRTEAAAVARERGLLG</sequence>
<dbReference type="OrthoDB" id="5476461at2"/>
<dbReference type="EMBL" id="CP031229">
    <property type="protein sequence ID" value="AXH96987.1"/>
    <property type="molecule type" value="Genomic_DNA"/>
</dbReference>
<keyword evidence="2" id="KW-0547">Nucleotide-binding</keyword>
<evidence type="ECO:0000256" key="5">
    <source>
        <dbReference type="PROSITE-ProRule" id="PRU00339"/>
    </source>
</evidence>
<dbReference type="GO" id="GO:0004016">
    <property type="term" value="F:adenylate cyclase activity"/>
    <property type="evidence" value="ECO:0007669"/>
    <property type="project" value="TreeGrafter"/>
</dbReference>
<dbReference type="SUPFAM" id="SSF48452">
    <property type="entry name" value="TPR-like"/>
    <property type="match status" value="1"/>
</dbReference>
<dbReference type="GO" id="GO:0005524">
    <property type="term" value="F:ATP binding"/>
    <property type="evidence" value="ECO:0007669"/>
    <property type="project" value="UniProtKB-KW"/>
</dbReference>
<keyword evidence="1" id="KW-0677">Repeat</keyword>
<dbReference type="Pfam" id="PF13191">
    <property type="entry name" value="AAA_16"/>
    <property type="match status" value="1"/>
</dbReference>
<dbReference type="PANTHER" id="PTHR16305">
    <property type="entry name" value="TESTICULAR SOLUBLE ADENYLYL CYCLASE"/>
    <property type="match status" value="1"/>
</dbReference>
<dbReference type="InterPro" id="IPR016032">
    <property type="entry name" value="Sig_transdc_resp-reg_C-effctor"/>
</dbReference>
<protein>
    <submittedName>
        <fullName evidence="7">Helix-turn-helix transcriptional regulator</fullName>
    </submittedName>
</protein>
<dbReference type="SMART" id="SM00028">
    <property type="entry name" value="TPR"/>
    <property type="match status" value="2"/>
</dbReference>
<dbReference type="GO" id="GO:0003677">
    <property type="term" value="F:DNA binding"/>
    <property type="evidence" value="ECO:0007669"/>
    <property type="project" value="InterPro"/>
</dbReference>
<proteinExistence type="predicted"/>
<dbReference type="GO" id="GO:0006355">
    <property type="term" value="P:regulation of DNA-templated transcription"/>
    <property type="evidence" value="ECO:0007669"/>
    <property type="project" value="InterPro"/>
</dbReference>
<dbReference type="SUPFAM" id="SSF52540">
    <property type="entry name" value="P-loop containing nucleoside triphosphate hydrolases"/>
    <property type="match status" value="1"/>
</dbReference>
<dbReference type="PANTHER" id="PTHR16305:SF35">
    <property type="entry name" value="TRANSCRIPTIONAL ACTIVATOR DOMAIN"/>
    <property type="match status" value="1"/>
</dbReference>
<dbReference type="GO" id="GO:0005737">
    <property type="term" value="C:cytoplasm"/>
    <property type="evidence" value="ECO:0007669"/>
    <property type="project" value="TreeGrafter"/>
</dbReference>
<dbReference type="InterPro" id="IPR041664">
    <property type="entry name" value="AAA_16"/>
</dbReference>
<dbReference type="InterPro" id="IPR036388">
    <property type="entry name" value="WH-like_DNA-bd_sf"/>
</dbReference>
<keyword evidence="4" id="KW-0067">ATP-binding</keyword>
<dbReference type="PROSITE" id="PS50043">
    <property type="entry name" value="HTH_LUXR_2"/>
    <property type="match status" value="1"/>
</dbReference>
<dbReference type="CDD" id="cd06170">
    <property type="entry name" value="LuxR_C_like"/>
    <property type="match status" value="1"/>
</dbReference>
<dbReference type="RefSeq" id="WP_114928962.1">
    <property type="nucleotide sequence ID" value="NZ_CP031229.1"/>
</dbReference>
<dbReference type="Proteomes" id="UP000253790">
    <property type="component" value="Chromosome"/>
</dbReference>
<name>A0A345NPM9_9MICO</name>
<dbReference type="InterPro" id="IPR027417">
    <property type="entry name" value="P-loop_NTPase"/>
</dbReference>
<dbReference type="Pfam" id="PF07719">
    <property type="entry name" value="TPR_2"/>
    <property type="match status" value="1"/>
</dbReference>
<evidence type="ECO:0000313" key="7">
    <source>
        <dbReference type="EMBL" id="AXH96987.1"/>
    </source>
</evidence>
<keyword evidence="8" id="KW-1185">Reference proteome</keyword>
<dbReference type="AlphaFoldDB" id="A0A345NPM9"/>
<dbReference type="SUPFAM" id="SSF46894">
    <property type="entry name" value="C-terminal effector domain of the bipartite response regulators"/>
    <property type="match status" value="1"/>
</dbReference>
<dbReference type="Gene3D" id="1.10.10.10">
    <property type="entry name" value="Winged helix-like DNA-binding domain superfamily/Winged helix DNA-binding domain"/>
    <property type="match status" value="1"/>
</dbReference>
<accession>A0A345NPM9</accession>
<evidence type="ECO:0000256" key="2">
    <source>
        <dbReference type="ARBA" id="ARBA00022741"/>
    </source>
</evidence>
<evidence type="ECO:0000256" key="1">
    <source>
        <dbReference type="ARBA" id="ARBA00022737"/>
    </source>
</evidence>
<evidence type="ECO:0000256" key="4">
    <source>
        <dbReference type="ARBA" id="ARBA00022840"/>
    </source>
</evidence>
<gene>
    <name evidence="7" type="ORF">DV701_13425</name>
</gene>
<evidence type="ECO:0000256" key="3">
    <source>
        <dbReference type="ARBA" id="ARBA00022803"/>
    </source>
</evidence>
<feature type="domain" description="HTH luxR-type" evidence="6">
    <location>
        <begin position="995"/>
        <end position="1060"/>
    </location>
</feature>